<dbReference type="eggNOG" id="COG4980">
    <property type="taxonomic scope" value="Bacteria"/>
</dbReference>
<evidence type="ECO:0000313" key="1">
    <source>
        <dbReference type="EMBL" id="ELR71626.1"/>
    </source>
</evidence>
<dbReference type="RefSeq" id="WP_009579842.1">
    <property type="nucleotide sequence ID" value="NZ_AMZN01000036.1"/>
</dbReference>
<name>L8JRM8_9BACT</name>
<dbReference type="EMBL" id="AMZN01000036">
    <property type="protein sequence ID" value="ELR71626.1"/>
    <property type="molecule type" value="Genomic_DNA"/>
</dbReference>
<comment type="caution">
    <text evidence="1">The sequence shown here is derived from an EMBL/GenBank/DDBJ whole genome shotgun (WGS) entry which is preliminary data.</text>
</comment>
<reference evidence="1 2" key="1">
    <citation type="submission" date="2012-12" db="EMBL/GenBank/DDBJ databases">
        <title>Genome assembly of Fulvivirga imtechensis AK7.</title>
        <authorList>
            <person name="Nupur N."/>
            <person name="Khatri I."/>
            <person name="Kumar R."/>
            <person name="Subramanian S."/>
            <person name="Pinnaka A."/>
        </authorList>
    </citation>
    <scope>NUCLEOTIDE SEQUENCE [LARGE SCALE GENOMIC DNA]</scope>
    <source>
        <strain evidence="1 2">AK7</strain>
    </source>
</reference>
<sequence length="81" mass="8854">MRTGRALLGVLAGMAAGAVIGALFASEKESDTERYISEKGEGLADELNLMLDEKFEQLKMEIRSWKADLATHQQEAVNGLE</sequence>
<dbReference type="STRING" id="1237149.C900_02434"/>
<dbReference type="Proteomes" id="UP000011135">
    <property type="component" value="Unassembled WGS sequence"/>
</dbReference>
<dbReference type="AlphaFoldDB" id="L8JRM8"/>
<accession>L8JRM8</accession>
<keyword evidence="2" id="KW-1185">Reference proteome</keyword>
<protein>
    <recommendedName>
        <fullName evidence="3">YtxH domain-containing protein</fullName>
    </recommendedName>
</protein>
<organism evidence="1 2">
    <name type="scientific">Fulvivirga imtechensis AK7</name>
    <dbReference type="NCBI Taxonomy" id="1237149"/>
    <lineage>
        <taxon>Bacteria</taxon>
        <taxon>Pseudomonadati</taxon>
        <taxon>Bacteroidota</taxon>
        <taxon>Cytophagia</taxon>
        <taxon>Cytophagales</taxon>
        <taxon>Fulvivirgaceae</taxon>
        <taxon>Fulvivirga</taxon>
    </lineage>
</organism>
<proteinExistence type="predicted"/>
<evidence type="ECO:0000313" key="2">
    <source>
        <dbReference type="Proteomes" id="UP000011135"/>
    </source>
</evidence>
<gene>
    <name evidence="1" type="ORF">C900_02434</name>
</gene>
<evidence type="ECO:0008006" key="3">
    <source>
        <dbReference type="Google" id="ProtNLM"/>
    </source>
</evidence>